<proteinExistence type="predicted"/>
<sequence>MPLDSREFQEQFPAMINARALISCTYFWAYR</sequence>
<gene>
    <name evidence="1" type="ORF">GGQ66_003486</name>
</gene>
<evidence type="ECO:0000313" key="2">
    <source>
        <dbReference type="Proteomes" id="UP000584824"/>
    </source>
</evidence>
<dbReference type="Proteomes" id="UP000584824">
    <property type="component" value="Unassembled WGS sequence"/>
</dbReference>
<accession>A0A7W6P3J4</accession>
<name>A0A7W6P3J4_9HYPH</name>
<organism evidence="1 2">
    <name type="scientific">Allorhizobium borbori</name>
    <dbReference type="NCBI Taxonomy" id="485907"/>
    <lineage>
        <taxon>Bacteria</taxon>
        <taxon>Pseudomonadati</taxon>
        <taxon>Pseudomonadota</taxon>
        <taxon>Alphaproteobacteria</taxon>
        <taxon>Hyphomicrobiales</taxon>
        <taxon>Rhizobiaceae</taxon>
        <taxon>Rhizobium/Agrobacterium group</taxon>
        <taxon>Allorhizobium</taxon>
    </lineage>
</organism>
<dbReference type="EMBL" id="JACIDU010000015">
    <property type="protein sequence ID" value="MBB4104904.1"/>
    <property type="molecule type" value="Genomic_DNA"/>
</dbReference>
<evidence type="ECO:0000313" key="1">
    <source>
        <dbReference type="EMBL" id="MBB4104904.1"/>
    </source>
</evidence>
<comment type="caution">
    <text evidence="1">The sequence shown here is derived from an EMBL/GenBank/DDBJ whole genome shotgun (WGS) entry which is preliminary data.</text>
</comment>
<dbReference type="AlphaFoldDB" id="A0A7W6P3J4"/>
<keyword evidence="2" id="KW-1185">Reference proteome</keyword>
<protein>
    <submittedName>
        <fullName evidence="1">Uncharacterized protein</fullName>
    </submittedName>
</protein>
<reference evidence="1 2" key="1">
    <citation type="submission" date="2020-08" db="EMBL/GenBank/DDBJ databases">
        <title>Genomic Encyclopedia of Type Strains, Phase IV (KMG-IV): sequencing the most valuable type-strain genomes for metagenomic binning, comparative biology and taxonomic classification.</title>
        <authorList>
            <person name="Goeker M."/>
        </authorList>
    </citation>
    <scope>NUCLEOTIDE SEQUENCE [LARGE SCALE GENOMIC DNA]</scope>
    <source>
        <strain evidence="1 2">DSM 26385</strain>
    </source>
</reference>